<comment type="catalytic activity">
    <reaction evidence="10 11">
        <text>[HPr protein]-O-phospho-L-serine + phosphate + H(+) = [HPr protein]-L-serine + diphosphate</text>
        <dbReference type="Rhea" id="RHEA:46604"/>
        <dbReference type="Rhea" id="RHEA-COMP:11602"/>
        <dbReference type="Rhea" id="RHEA-COMP:11603"/>
        <dbReference type="ChEBI" id="CHEBI:15378"/>
        <dbReference type="ChEBI" id="CHEBI:29999"/>
        <dbReference type="ChEBI" id="CHEBI:33019"/>
        <dbReference type="ChEBI" id="CHEBI:43474"/>
        <dbReference type="ChEBI" id="CHEBI:83421"/>
    </reaction>
</comment>
<dbReference type="Gene3D" id="3.40.1390.20">
    <property type="entry name" value="HprK N-terminal domain-like"/>
    <property type="match status" value="1"/>
</dbReference>
<feature type="active site" evidence="11">
    <location>
        <position position="151"/>
    </location>
</feature>
<evidence type="ECO:0000259" key="12">
    <source>
        <dbReference type="Pfam" id="PF02603"/>
    </source>
</evidence>
<dbReference type="GO" id="GO:0006109">
    <property type="term" value="P:regulation of carbohydrate metabolic process"/>
    <property type="evidence" value="ECO:0007669"/>
    <property type="project" value="UniProtKB-UniRule"/>
</dbReference>
<comment type="miscellaneous">
    <text evidence="11">Both phosphorylation and phosphorolysis are carried out by the same active site and suggest a common mechanism for both reactions.</text>
</comment>
<dbReference type="CDD" id="cd01918">
    <property type="entry name" value="HprK_C"/>
    <property type="match status" value="1"/>
</dbReference>
<comment type="catalytic activity">
    <reaction evidence="1 11">
        <text>[HPr protein]-L-serine + ATP = [HPr protein]-O-phospho-L-serine + ADP + H(+)</text>
        <dbReference type="Rhea" id="RHEA:46600"/>
        <dbReference type="Rhea" id="RHEA-COMP:11602"/>
        <dbReference type="Rhea" id="RHEA-COMP:11603"/>
        <dbReference type="ChEBI" id="CHEBI:15378"/>
        <dbReference type="ChEBI" id="CHEBI:29999"/>
        <dbReference type="ChEBI" id="CHEBI:30616"/>
        <dbReference type="ChEBI" id="CHEBI:83421"/>
        <dbReference type="ChEBI" id="CHEBI:456216"/>
    </reaction>
</comment>
<dbReference type="PANTHER" id="PTHR30305:SF1">
    <property type="entry name" value="HPR KINASE_PHOSPHORYLASE"/>
    <property type="match status" value="1"/>
</dbReference>
<keyword evidence="9 11" id="KW-0511">Multifunctional enzyme</keyword>
<dbReference type="HAMAP" id="MF_01249">
    <property type="entry name" value="HPr_kinase"/>
    <property type="match status" value="1"/>
</dbReference>
<protein>
    <recommendedName>
        <fullName evidence="11">HPr kinase/phosphorylase</fullName>
        <shortName evidence="11">HPrK/P</shortName>
        <ecNumber evidence="11">2.7.11.-</ecNumber>
        <ecNumber evidence="11">2.7.4.-</ecNumber>
    </recommendedName>
    <alternativeName>
        <fullName evidence="11">HPr(Ser) kinase/phosphorylase</fullName>
    </alternativeName>
</protein>
<dbReference type="GO" id="GO:0004712">
    <property type="term" value="F:protein serine/threonine/tyrosine kinase activity"/>
    <property type="evidence" value="ECO:0007669"/>
    <property type="project" value="UniProtKB-UniRule"/>
</dbReference>
<organism evidence="14 15">
    <name type="scientific">Brevifollis gellanilyticus</name>
    <dbReference type="NCBI Taxonomy" id="748831"/>
    <lineage>
        <taxon>Bacteria</taxon>
        <taxon>Pseudomonadati</taxon>
        <taxon>Verrucomicrobiota</taxon>
        <taxon>Verrucomicrobiia</taxon>
        <taxon>Verrucomicrobiales</taxon>
        <taxon>Verrucomicrobiaceae</taxon>
    </lineage>
</organism>
<keyword evidence="11" id="KW-0460">Magnesium</keyword>
<keyword evidence="11" id="KW-0479">Metal-binding</keyword>
<keyword evidence="6 11" id="KW-0547">Nucleotide-binding</keyword>
<evidence type="ECO:0000313" key="14">
    <source>
        <dbReference type="EMBL" id="GEP44058.1"/>
    </source>
</evidence>
<dbReference type="Pfam" id="PF02603">
    <property type="entry name" value="Hpr_kinase_N"/>
    <property type="match status" value="1"/>
</dbReference>
<comment type="cofactor">
    <cofactor evidence="11">
        <name>Mg(2+)</name>
        <dbReference type="ChEBI" id="CHEBI:18420"/>
    </cofactor>
</comment>
<feature type="binding site" evidence="11">
    <location>
        <position position="173"/>
    </location>
    <ligand>
        <name>Mg(2+)</name>
        <dbReference type="ChEBI" id="CHEBI:18420"/>
    </ligand>
</feature>
<feature type="active site" evidence="11">
    <location>
        <position position="172"/>
    </location>
</feature>
<dbReference type="OrthoDB" id="9778803at2"/>
<feature type="region of interest" description="Important for the catalytic mechanism of both phosphorylation and dephosphorylation" evidence="11">
    <location>
        <begin position="214"/>
        <end position="223"/>
    </location>
</feature>
<comment type="caution">
    <text evidence="14">The sequence shown here is derived from an EMBL/GenBank/DDBJ whole genome shotgun (WGS) entry which is preliminary data.</text>
</comment>
<dbReference type="NCBIfam" id="TIGR00679">
    <property type="entry name" value="hpr-ser"/>
    <property type="match status" value="1"/>
</dbReference>
<dbReference type="EC" id="2.7.4.-" evidence="11"/>
<dbReference type="InterPro" id="IPR003755">
    <property type="entry name" value="HPr(Ser)_kin/Pase"/>
</dbReference>
<dbReference type="RefSeq" id="WP_146851611.1">
    <property type="nucleotide sequence ID" value="NZ_BKAG01000024.1"/>
</dbReference>
<feature type="binding site" evidence="11">
    <location>
        <position position="215"/>
    </location>
    <ligand>
        <name>Mg(2+)</name>
        <dbReference type="ChEBI" id="CHEBI:18420"/>
    </ligand>
</feature>
<feature type="region of interest" description="Important for the catalytic mechanism of dephosphorylation" evidence="11">
    <location>
        <begin position="277"/>
        <end position="282"/>
    </location>
</feature>
<reference evidence="14 15" key="1">
    <citation type="submission" date="2019-07" db="EMBL/GenBank/DDBJ databases">
        <title>Whole genome shotgun sequence of Brevifollis gellanilyticus NBRC 108608.</title>
        <authorList>
            <person name="Hosoyama A."/>
            <person name="Uohara A."/>
            <person name="Ohji S."/>
            <person name="Ichikawa N."/>
        </authorList>
    </citation>
    <scope>NUCLEOTIDE SEQUENCE [LARGE SCALE GENOMIC DNA]</scope>
    <source>
        <strain evidence="14 15">NBRC 108608</strain>
    </source>
</reference>
<evidence type="ECO:0000256" key="2">
    <source>
        <dbReference type="ARBA" id="ARBA00006883"/>
    </source>
</evidence>
<accession>A0A512MBF9</accession>
<dbReference type="InterPro" id="IPR028979">
    <property type="entry name" value="Ser_kin/Pase_Hpr-like_N_sf"/>
</dbReference>
<dbReference type="GO" id="GO:0000155">
    <property type="term" value="F:phosphorelay sensor kinase activity"/>
    <property type="evidence" value="ECO:0007669"/>
    <property type="project" value="InterPro"/>
</dbReference>
<dbReference type="EMBL" id="BKAG01000024">
    <property type="protein sequence ID" value="GEP44058.1"/>
    <property type="molecule type" value="Genomic_DNA"/>
</dbReference>
<keyword evidence="7 11" id="KW-0418">Kinase</keyword>
<gene>
    <name evidence="14" type="primary">scoC</name>
    <name evidence="11" type="synonym">hprK</name>
    <name evidence="14" type="ORF">BGE01nite_33490</name>
</gene>
<evidence type="ECO:0000256" key="7">
    <source>
        <dbReference type="ARBA" id="ARBA00022777"/>
    </source>
</evidence>
<comment type="subunit">
    <text evidence="3 11">Homohexamer.</text>
</comment>
<dbReference type="Proteomes" id="UP000321577">
    <property type="component" value="Unassembled WGS sequence"/>
</dbReference>
<dbReference type="InterPro" id="IPR027417">
    <property type="entry name" value="P-loop_NTPase"/>
</dbReference>
<evidence type="ECO:0000313" key="15">
    <source>
        <dbReference type="Proteomes" id="UP000321577"/>
    </source>
</evidence>
<dbReference type="AlphaFoldDB" id="A0A512MBF9"/>
<dbReference type="GO" id="GO:0000287">
    <property type="term" value="F:magnesium ion binding"/>
    <property type="evidence" value="ECO:0007669"/>
    <property type="project" value="UniProtKB-UniRule"/>
</dbReference>
<sequence>MPPPTRVKRPSSITVGEFFAENEKPLKLKIVGTDVGFARKILEPSVNRPGLALSGFFSYFAYKRVQVIGNSELSFLDSLEPKLRAARFSQLCSWEIPCLIVARAHRLAEDLVQIANEAGISVFQTSMLTMKFLNNATIKLDTAFAPTQTVHGCLVDVQGIGVLIQGDSGTGKSEAVIGLLQRGASLVADDAVRLRNIEEREIVGMAPETTRDMIEIRGLGILNVAALFGVGSVRLSKRLDLIVQLVHVKESEDLERVGREDQTVDILGIAVNRVELPVAPGRDVAGLIELAALNYKLRSFGYNSAVEFDQRLLKKMAQDQLG</sequence>
<feature type="active site" evidence="11">
    <location>
        <position position="256"/>
    </location>
</feature>
<dbReference type="PANTHER" id="PTHR30305">
    <property type="entry name" value="PROTEIN YJDM-RELATED"/>
    <property type="match status" value="1"/>
</dbReference>
<comment type="function">
    <text evidence="11">Catalyzes the ATP- as well as the pyrophosphate-dependent phosphorylation of a specific serine residue in HPr, a phosphocarrier protein of the phosphoenolpyruvate-dependent sugar phosphotransferase system (PTS). HprK/P also catalyzes the pyrophosphate-producing, inorganic phosphate-dependent dephosphorylation (phosphorolysis) of seryl-phosphorylated HPr (P-Ser-HPr).</text>
</comment>
<dbReference type="InterPro" id="IPR011104">
    <property type="entry name" value="Hpr_kin/Pase_C"/>
</dbReference>
<feature type="active site" description="Proton acceptor; for phosphorylation activity. Proton donor; for dephosphorylation activity" evidence="11">
    <location>
        <position position="190"/>
    </location>
</feature>
<dbReference type="Pfam" id="PF07475">
    <property type="entry name" value="Hpr_kinase_C"/>
    <property type="match status" value="1"/>
</dbReference>
<keyword evidence="5 11" id="KW-0808">Transferase</keyword>
<comment type="domain">
    <text evidence="11">The Walker A ATP-binding motif also binds Pi and PPi.</text>
</comment>
<feature type="binding site" evidence="11">
    <location>
        <begin position="166"/>
        <end position="173"/>
    </location>
    <ligand>
        <name>ATP</name>
        <dbReference type="ChEBI" id="CHEBI:30616"/>
    </ligand>
</feature>
<keyword evidence="8 11" id="KW-0067">ATP-binding</keyword>
<evidence type="ECO:0000256" key="9">
    <source>
        <dbReference type="ARBA" id="ARBA00023268"/>
    </source>
</evidence>
<evidence type="ECO:0000256" key="10">
    <source>
        <dbReference type="ARBA" id="ARBA00047657"/>
    </source>
</evidence>
<dbReference type="GO" id="GO:0005524">
    <property type="term" value="F:ATP binding"/>
    <property type="evidence" value="ECO:0007669"/>
    <property type="project" value="UniProtKB-UniRule"/>
</dbReference>
<keyword evidence="4 11" id="KW-0723">Serine/threonine-protein kinase</keyword>
<dbReference type="GO" id="GO:0004674">
    <property type="term" value="F:protein serine/threonine kinase activity"/>
    <property type="evidence" value="ECO:0007669"/>
    <property type="project" value="UniProtKB-KW"/>
</dbReference>
<dbReference type="Gene3D" id="3.40.50.300">
    <property type="entry name" value="P-loop containing nucleotide triphosphate hydrolases"/>
    <property type="match status" value="1"/>
</dbReference>
<evidence type="ECO:0000256" key="11">
    <source>
        <dbReference type="HAMAP-Rule" id="MF_01249"/>
    </source>
</evidence>
<evidence type="ECO:0000256" key="5">
    <source>
        <dbReference type="ARBA" id="ARBA00022679"/>
    </source>
</evidence>
<dbReference type="SUPFAM" id="SSF53795">
    <property type="entry name" value="PEP carboxykinase-like"/>
    <property type="match status" value="1"/>
</dbReference>
<evidence type="ECO:0000256" key="4">
    <source>
        <dbReference type="ARBA" id="ARBA00022527"/>
    </source>
</evidence>
<evidence type="ECO:0000256" key="6">
    <source>
        <dbReference type="ARBA" id="ARBA00022741"/>
    </source>
</evidence>
<feature type="domain" description="HPr kinase/phosphorylase C-terminal" evidence="13">
    <location>
        <begin position="143"/>
        <end position="311"/>
    </location>
</feature>
<comment type="similarity">
    <text evidence="2 11">Belongs to the HPrK/P family.</text>
</comment>
<proteinExistence type="inferred from homology"/>
<keyword evidence="15" id="KW-1185">Reference proteome</keyword>
<dbReference type="SUPFAM" id="SSF75138">
    <property type="entry name" value="HprK N-terminal domain-like"/>
    <property type="match status" value="1"/>
</dbReference>
<evidence type="ECO:0000256" key="3">
    <source>
        <dbReference type="ARBA" id="ARBA00011643"/>
    </source>
</evidence>
<dbReference type="EC" id="2.7.11.-" evidence="11"/>
<evidence type="ECO:0000256" key="8">
    <source>
        <dbReference type="ARBA" id="ARBA00022840"/>
    </source>
</evidence>
<feature type="domain" description="HPr(Ser) kinase/phosphorylase N-terminal" evidence="12">
    <location>
        <begin position="13"/>
        <end position="137"/>
    </location>
</feature>
<evidence type="ECO:0000259" key="13">
    <source>
        <dbReference type="Pfam" id="PF07475"/>
    </source>
</evidence>
<name>A0A512MBF9_9BACT</name>
<evidence type="ECO:0000256" key="1">
    <source>
        <dbReference type="ARBA" id="ARBA00001120"/>
    </source>
</evidence>
<dbReference type="InterPro" id="IPR011126">
    <property type="entry name" value="Hpr_kin/Pase_Hpr_N"/>
</dbReference>